<feature type="compositionally biased region" description="Basic and acidic residues" evidence="5">
    <location>
        <begin position="2283"/>
        <end position="2295"/>
    </location>
</feature>
<evidence type="ECO:0000313" key="7">
    <source>
        <dbReference type="EMBL" id="OXA41834.1"/>
    </source>
</evidence>
<dbReference type="OrthoDB" id="1928087at2759"/>
<feature type="region of interest" description="Disordered" evidence="5">
    <location>
        <begin position="285"/>
        <end position="317"/>
    </location>
</feature>
<feature type="compositionally biased region" description="Low complexity" evidence="5">
    <location>
        <begin position="675"/>
        <end position="684"/>
    </location>
</feature>
<feature type="compositionally biased region" description="Basic residues" evidence="5">
    <location>
        <begin position="644"/>
        <end position="658"/>
    </location>
</feature>
<dbReference type="InterPro" id="IPR046341">
    <property type="entry name" value="SET_dom_sf"/>
</dbReference>
<feature type="compositionally biased region" description="Low complexity" evidence="5">
    <location>
        <begin position="202"/>
        <end position="219"/>
    </location>
</feature>
<dbReference type="GO" id="GO:0008757">
    <property type="term" value="F:S-adenosylmethionine-dependent methyltransferase activity"/>
    <property type="evidence" value="ECO:0007669"/>
    <property type="project" value="UniProtKB-ARBA"/>
</dbReference>
<keyword evidence="2" id="KW-0863">Zinc-finger</keyword>
<dbReference type="InterPro" id="IPR001965">
    <property type="entry name" value="Znf_PHD"/>
</dbReference>
<feature type="region of interest" description="Disordered" evidence="5">
    <location>
        <begin position="495"/>
        <end position="618"/>
    </location>
</feature>
<dbReference type="EMBL" id="LNIX01000028">
    <property type="protein sequence ID" value="OXA41834.1"/>
    <property type="molecule type" value="Genomic_DNA"/>
</dbReference>
<dbReference type="GO" id="GO:0008170">
    <property type="term" value="F:N-methyltransferase activity"/>
    <property type="evidence" value="ECO:0007669"/>
    <property type="project" value="UniProtKB-ARBA"/>
</dbReference>
<evidence type="ECO:0000256" key="5">
    <source>
        <dbReference type="SAM" id="MobiDB-lite"/>
    </source>
</evidence>
<dbReference type="SUPFAM" id="SSF82199">
    <property type="entry name" value="SET domain"/>
    <property type="match status" value="1"/>
</dbReference>
<dbReference type="CDD" id="cd10529">
    <property type="entry name" value="SET_SETD5-like"/>
    <property type="match status" value="1"/>
</dbReference>
<feature type="compositionally biased region" description="Polar residues" evidence="5">
    <location>
        <begin position="1777"/>
        <end position="1791"/>
    </location>
</feature>
<dbReference type="SUPFAM" id="SSF57903">
    <property type="entry name" value="FYVE/PHD zinc finger"/>
    <property type="match status" value="1"/>
</dbReference>
<dbReference type="GO" id="GO:0008270">
    <property type="term" value="F:zinc ion binding"/>
    <property type="evidence" value="ECO:0007669"/>
    <property type="project" value="UniProtKB-KW"/>
</dbReference>
<dbReference type="PANTHER" id="PTHR46462">
    <property type="entry name" value="UPSET, ISOFORM A"/>
    <property type="match status" value="1"/>
</dbReference>
<feature type="compositionally biased region" description="Polar residues" evidence="5">
    <location>
        <begin position="2220"/>
        <end position="2229"/>
    </location>
</feature>
<feature type="compositionally biased region" description="Low complexity" evidence="5">
    <location>
        <begin position="1152"/>
        <end position="1161"/>
    </location>
</feature>
<keyword evidence="4" id="KW-0156">Chromatin regulator</keyword>
<protein>
    <submittedName>
        <fullName evidence="7">Histone-lysine N-methyltransferase 2E</fullName>
    </submittedName>
</protein>
<dbReference type="FunFam" id="3.30.40.10:FF:000150">
    <property type="entry name" value="Inactive histone-lysine N-methyltransferase 2E"/>
    <property type="match status" value="1"/>
</dbReference>
<dbReference type="GO" id="GO:0070210">
    <property type="term" value="C:Rpd3L-Expanded complex"/>
    <property type="evidence" value="ECO:0007669"/>
    <property type="project" value="TreeGrafter"/>
</dbReference>
<sequence>MNNLMMQLGAVLSTAIEEATRHATAAVRNPNQTNTNNTVSSVTATVTSSRFDGSGGDETTSGSSSSSSNSDHQHQDGGERHRSGEEERGGGSGGEMEDLIILPPPPVVTTSECFVGGKQVTITTTTTMSGQTHVKVVGVTEMNKRQELQKSQPQFEANLVSNCPLIVESHKRYSPPIVLQQQQQHPVPVSLMNGGSPPTPPSSLLSSPGNESPTFPSRLTTTPPLQLTTTHFPSVPVPIDVPVDAVGQQEIVQHTPPQLLPLPQPPIPSEIVDNCSLQLRVINANSESPPPQKMDRPPPHPEPEKETIVPPPPPPPPTILHSYPVEISPLPVIPAVTTRVLSPLLRIEASESLPPTTRIIPLPPKMASSPPQNQQIPISQSVFTPSSSSPPPVTETYLRRVVSNDDVFGGNNSSCNPNSVRPTVLMSMTPNSTATRINSLSSPTPPLSPQVALSLVLQDHNYVAFPKYSPPRMSSMSPVRSSPPSSYSVYNSNTSIPHHHKNPQYGAMNMSNLTPSPRPLPMTNSSPVGGGPGGMSITPSPSMKVVKNRVRRTEGLESSNRGRIRRSLGKRDGTTAPHTRRKSGVRRGGGTGQRRGPKPQSSSTLIPNVHTSPTSSPAATGLVSPINLLTLASVSHSKSGIPVPHHHHRHHHHHHHHHSEFSPLDKYNKPSMEITTTSSSMTNNRSRHESTTSTQSASEGEDEDDDIDDDNDDDDKASGNNSDHSRLYIAEDNEFPENGVRNLNSSNNAMKRPPTPHGTDEGITRCICDYLHDDGFMICCDRCFVWQHVDCMGIDRTAIPDTYLCELCKPRWVSKSRARTIQSRKLDIIEKDKDVSFDKLSVQNLDEMSSRIAANAAIREASMNNNSTTINLLSPVIPSSPNKFIDAKVRRRGRPSLSNGQGLHHHSLPAGNNSDTDEDMDGSGMLGTSGGGNNNRSRKFSGRRLKHESSSGGGANPGKGSGRGGARKLKLGENRIKRSYTRRHTVPAMSGPSSHHHDRNLAFKSPQGEKTGFLDGGGSGTDDAISSSPLVSPGEETKRGFFSNHYNNNSSKRFDDTDDLSNGGSDSQHGGGDNDNASFNSLIESRRKAPRKQTFRAITNGDISPPHIISSPSDSTEKSGLATSAQSAKSPLLDNKAHTPTSSLPMTNGFLSSSSSSMSSPESPPYHHHRTSTSPIISPLNYCPYSVSPFLDRYEEAENSVCSYSQELRAKLLKHHSANTNTVPDFITLEDGMKKWKLGITSLEGGKKLKTLLANSRLHQNEAVIELVGKYQMSSSFTPTSSAKRVSPGSSSSLIFPEPFAYFHQVPRNGMCISIDLRKYGNEARFVRRSCKANAEIRHVVGKGTLHAYIVTLKNVELDEEITIAHEFQTIKKGPSHEYTVAPFPLPCACVDLTTCNARMNESPAIIAAAAGMSTEGYSAKKHNGAIVMGGTTSLPSPVLPAEPKERKKRLSSRRMSSIDKEPLQLVEPLVEFSKDNIVPEKANPIQTVLSQQAVVGPVVLSQDIIESSKPDSQPVVTKERTTRARSAATNVVAPPPPLEEPTPVVTPPVPATRRTRTESITSRQRNKSGQGEVKVVKEPLATQEQQHRAPFATPIVAPAATTTTPQKPTTAPKPKGEPLSREERKLQSVLRLIERLESNQKKKESRQTQRKDKGGSSRKGDDEDHEDLDSQTDHVVVPTPPVKTVKFVQQIHKRKGKKRGRSGSHSSKVGATPTAPMVAGKPQMISQRNSGSGGDQRSTSTESEINSADDTRETSSPTGGGDFRLPKTKRALLSDWYNSPTSSGELNLPQQYMRRTVSTSGLAQPNSSVTTPTSLSTTPTTSNNTNLDNASAKKRWLRQAISEETDHPTSASPANSRPMSPITTDCVAPLKKRRFARSSISSEVSNTPPLTPNNLEGHNSEHDSENDLESMGAAYNRVVSSNREEESNSSIRSEEREECEQRHREKRITSLVVASLEDEVDLAQTRKQEIILNVTDDSSVTLSNEMDTSTRADTPTARHEDNEFSFSTTKRTLFEDKMESNQEESSNYPQQLNITTDYTNGPVFDTPKTLPRRSRWDQLESKDSTTTSPRGSPVKAEPIILDYKRDYKNMCMKLSFGAGETSTSTSQRRLSFERIESSFESSYNQNNEDEQQMKSYNNEDPEVFKASEHPEKVMKQSLSNFTPAKRKLSILEYRQRKKEGRPLDSPGSCETNLSNFKGDSTSNDSIPEKIEKKCDESTESNPVDNTAGLSWCPIPTLAERQREELSKRLPSFGIKLADSDNSSSPREEKSAPAPPPAPLPTRAEKPKEKEKSEGRTSTITPEERTDRKSATSSSGSRKSSSGHRLSVPTPAALKQSGMPPLPSHHKSSYEGGPSTKSSSGSNSTTSHNGYSQSSSSSGRGDRYNKHHYRGGKGNHHHHHQSHRSKSSHRDRDRSNNNTSTTTGSVQTNNAIIGGIPVNNLIPPPPPPTNQPGPAYSGRFFSKTFFPQT</sequence>
<feature type="compositionally biased region" description="Low complexity" evidence="5">
    <location>
        <begin position="2311"/>
        <end position="2320"/>
    </location>
</feature>
<evidence type="ECO:0000313" key="8">
    <source>
        <dbReference type="Proteomes" id="UP000198287"/>
    </source>
</evidence>
<name>A0A226DAF8_FOLCA</name>
<dbReference type="OMA" id="ACEFANE"/>
<feature type="compositionally biased region" description="Low complexity" evidence="5">
    <location>
        <begin position="1102"/>
        <end position="1114"/>
    </location>
</feature>
<dbReference type="CDD" id="cd15550">
    <property type="entry name" value="PHD_MLL5"/>
    <property type="match status" value="1"/>
</dbReference>
<evidence type="ECO:0000259" key="6">
    <source>
        <dbReference type="PROSITE" id="PS50280"/>
    </source>
</evidence>
<feature type="compositionally biased region" description="Basic residues" evidence="5">
    <location>
        <begin position="936"/>
        <end position="946"/>
    </location>
</feature>
<feature type="compositionally biased region" description="Basic and acidic residues" evidence="5">
    <location>
        <begin position="293"/>
        <end position="307"/>
    </location>
</feature>
<keyword evidence="8" id="KW-1185">Reference proteome</keyword>
<feature type="region of interest" description="Disordered" evidence="5">
    <location>
        <begin position="1920"/>
        <end position="1946"/>
    </location>
</feature>
<feature type="compositionally biased region" description="Low complexity" evidence="5">
    <location>
        <begin position="1806"/>
        <end position="1827"/>
    </location>
</feature>
<dbReference type="Pfam" id="PF00856">
    <property type="entry name" value="SET"/>
    <property type="match status" value="1"/>
</dbReference>
<dbReference type="PANTHER" id="PTHR46462:SF3">
    <property type="entry name" value="UPSET, ISOFORM A"/>
    <property type="match status" value="1"/>
</dbReference>
<keyword evidence="1" id="KW-0479">Metal-binding</keyword>
<proteinExistence type="predicted"/>
<feature type="compositionally biased region" description="Pro residues" evidence="5">
    <location>
        <begin position="2442"/>
        <end position="2451"/>
    </location>
</feature>
<reference evidence="7 8" key="1">
    <citation type="submission" date="2015-12" db="EMBL/GenBank/DDBJ databases">
        <title>The genome of Folsomia candida.</title>
        <authorList>
            <person name="Faddeeva A."/>
            <person name="Derks M.F."/>
            <person name="Anvar Y."/>
            <person name="Smit S."/>
            <person name="Van Straalen N."/>
            <person name="Roelofs D."/>
        </authorList>
    </citation>
    <scope>NUCLEOTIDE SEQUENCE [LARGE SCALE GENOMIC DNA]</scope>
    <source>
        <strain evidence="7 8">VU population</strain>
        <tissue evidence="7">Whole body</tissue>
    </source>
</reference>
<dbReference type="GO" id="GO:0006325">
    <property type="term" value="P:chromatin organization"/>
    <property type="evidence" value="ECO:0007669"/>
    <property type="project" value="UniProtKB-KW"/>
</dbReference>
<keyword evidence="7" id="KW-0808">Transferase</keyword>
<dbReference type="GO" id="GO:0008276">
    <property type="term" value="F:protein methyltransferase activity"/>
    <property type="evidence" value="ECO:0007669"/>
    <property type="project" value="UniProtKB-ARBA"/>
</dbReference>
<feature type="compositionally biased region" description="Polar residues" evidence="5">
    <location>
        <begin position="2024"/>
        <end position="2040"/>
    </location>
</feature>
<feature type="compositionally biased region" description="Polar residues" evidence="5">
    <location>
        <begin position="1725"/>
        <end position="1749"/>
    </location>
</feature>
<feature type="compositionally biased region" description="Basic and acidic residues" evidence="5">
    <location>
        <begin position="2055"/>
        <end position="2064"/>
    </location>
</feature>
<evidence type="ECO:0000256" key="2">
    <source>
        <dbReference type="ARBA" id="ARBA00022771"/>
    </source>
</evidence>
<feature type="compositionally biased region" description="Low complexity" evidence="5">
    <location>
        <begin position="2416"/>
        <end position="2441"/>
    </location>
</feature>
<evidence type="ECO:0000256" key="1">
    <source>
        <dbReference type="ARBA" id="ARBA00022723"/>
    </source>
</evidence>
<feature type="region of interest" description="Disordered" evidence="5">
    <location>
        <begin position="1510"/>
        <end position="1865"/>
    </location>
</feature>
<organism evidence="7 8">
    <name type="scientific">Folsomia candida</name>
    <name type="common">Springtail</name>
    <dbReference type="NCBI Taxonomy" id="158441"/>
    <lineage>
        <taxon>Eukaryota</taxon>
        <taxon>Metazoa</taxon>
        <taxon>Ecdysozoa</taxon>
        <taxon>Arthropoda</taxon>
        <taxon>Hexapoda</taxon>
        <taxon>Collembola</taxon>
        <taxon>Entomobryomorpha</taxon>
        <taxon>Isotomoidea</taxon>
        <taxon>Isotomidae</taxon>
        <taxon>Proisotominae</taxon>
        <taxon>Folsomia</taxon>
    </lineage>
</organism>
<feature type="region of interest" description="Disordered" evidence="5">
    <location>
        <begin position="180"/>
        <end position="219"/>
    </location>
</feature>
<feature type="compositionally biased region" description="Basic residues" evidence="5">
    <location>
        <begin position="1692"/>
        <end position="1703"/>
    </location>
</feature>
<feature type="compositionally biased region" description="Low complexity" evidence="5">
    <location>
        <begin position="1590"/>
        <end position="1614"/>
    </location>
</feature>
<feature type="compositionally biased region" description="Polar residues" evidence="5">
    <location>
        <begin position="1138"/>
        <end position="1151"/>
    </location>
</feature>
<feature type="compositionally biased region" description="Acidic residues" evidence="5">
    <location>
        <begin position="699"/>
        <end position="715"/>
    </location>
</feature>
<dbReference type="GO" id="GO:0006355">
    <property type="term" value="P:regulation of DNA-templated transcription"/>
    <property type="evidence" value="ECO:0007669"/>
    <property type="project" value="TreeGrafter"/>
</dbReference>
<feature type="compositionally biased region" description="Gly residues" evidence="5">
    <location>
        <begin position="951"/>
        <end position="964"/>
    </location>
</feature>
<gene>
    <name evidence="7" type="ORF">Fcan01_23551</name>
</gene>
<feature type="compositionally biased region" description="Polar residues" evidence="5">
    <location>
        <begin position="2189"/>
        <end position="2206"/>
    </location>
</feature>
<evidence type="ECO:0000256" key="3">
    <source>
        <dbReference type="ARBA" id="ARBA00022833"/>
    </source>
</evidence>
<feature type="region of interest" description="Disordered" evidence="5">
    <location>
        <begin position="891"/>
        <end position="1173"/>
    </location>
</feature>
<keyword evidence="3" id="KW-0862">Zinc</keyword>
<dbReference type="InterPro" id="IPR001214">
    <property type="entry name" value="SET_dom"/>
</dbReference>
<keyword evidence="7" id="KW-0489">Methyltransferase</keyword>
<dbReference type="SMART" id="SM00249">
    <property type="entry name" value="PHD"/>
    <property type="match status" value="1"/>
</dbReference>
<feature type="compositionally biased region" description="Pro residues" evidence="5">
    <location>
        <begin position="1534"/>
        <end position="1551"/>
    </location>
</feature>
<feature type="compositionally biased region" description="Basic and acidic residues" evidence="5">
    <location>
        <begin position="2207"/>
        <end position="2217"/>
    </location>
</feature>
<comment type="caution">
    <text evidence="7">The sequence shown here is derived from an EMBL/GenBank/DDBJ whole genome shotgun (WGS) entry which is preliminary data.</text>
</comment>
<evidence type="ECO:0000256" key="4">
    <source>
        <dbReference type="ARBA" id="ARBA00022853"/>
    </source>
</evidence>
<dbReference type="GO" id="GO:0034967">
    <property type="term" value="C:Set3 complex"/>
    <property type="evidence" value="ECO:0007669"/>
    <property type="project" value="TreeGrafter"/>
</dbReference>
<dbReference type="PROSITE" id="PS01359">
    <property type="entry name" value="ZF_PHD_1"/>
    <property type="match status" value="1"/>
</dbReference>
<feature type="compositionally biased region" description="Basic and acidic residues" evidence="5">
    <location>
        <begin position="1923"/>
        <end position="1944"/>
    </location>
</feature>
<feature type="compositionally biased region" description="Basic and acidic residues" evidence="5">
    <location>
        <begin position="71"/>
        <end position="89"/>
    </location>
</feature>
<dbReference type="Pfam" id="PF20826">
    <property type="entry name" value="PHD_5"/>
    <property type="match status" value="1"/>
</dbReference>
<dbReference type="Gene3D" id="3.30.40.10">
    <property type="entry name" value="Zinc/RING finger domain, C3HC4 (zinc finger)"/>
    <property type="match status" value="1"/>
</dbReference>
<dbReference type="GO" id="GO:0032259">
    <property type="term" value="P:methylation"/>
    <property type="evidence" value="ECO:0007669"/>
    <property type="project" value="UniProtKB-KW"/>
</dbReference>
<feature type="compositionally biased region" description="Gly residues" evidence="5">
    <location>
        <begin position="924"/>
        <end position="933"/>
    </location>
</feature>
<feature type="region of interest" description="Disordered" evidence="5">
    <location>
        <begin position="1878"/>
        <end position="1907"/>
    </location>
</feature>
<dbReference type="InterPro" id="IPR011011">
    <property type="entry name" value="Znf_FYVE_PHD"/>
</dbReference>
<feature type="compositionally biased region" description="Polar residues" evidence="5">
    <location>
        <begin position="1984"/>
        <end position="1994"/>
    </location>
</feature>
<dbReference type="Gene3D" id="2.170.270.10">
    <property type="entry name" value="SET domain"/>
    <property type="match status" value="1"/>
</dbReference>
<feature type="compositionally biased region" description="Polar residues" evidence="5">
    <location>
        <begin position="1879"/>
        <end position="1898"/>
    </location>
</feature>
<feature type="compositionally biased region" description="Basic residues" evidence="5">
    <location>
        <begin position="2385"/>
        <end position="2407"/>
    </location>
</feature>
<feature type="region of interest" description="Disordered" evidence="5">
    <location>
        <begin position="2176"/>
        <end position="2469"/>
    </location>
</feature>
<accession>A0A226DAF8</accession>
<feature type="region of interest" description="Disordered" evidence="5">
    <location>
        <begin position="637"/>
        <end position="758"/>
    </location>
</feature>
<dbReference type="Proteomes" id="UP000198287">
    <property type="component" value="Unassembled WGS sequence"/>
</dbReference>
<feature type="compositionally biased region" description="Polar residues" evidence="5">
    <location>
        <begin position="1849"/>
        <end position="1864"/>
    </location>
</feature>
<feature type="compositionally biased region" description="Low complexity" evidence="5">
    <location>
        <begin position="2352"/>
        <end position="2378"/>
    </location>
</feature>
<dbReference type="PROSITE" id="PS50280">
    <property type="entry name" value="SET"/>
    <property type="match status" value="1"/>
</dbReference>
<dbReference type="STRING" id="158441.A0A226DAF8"/>
<dbReference type="InterPro" id="IPR019786">
    <property type="entry name" value="Zinc_finger_PHD-type_CS"/>
</dbReference>
<feature type="compositionally biased region" description="Basic and acidic residues" evidence="5">
    <location>
        <begin position="1615"/>
        <end position="1663"/>
    </location>
</feature>
<feature type="domain" description="SET" evidence="6">
    <location>
        <begin position="1234"/>
        <end position="1367"/>
    </location>
</feature>
<feature type="region of interest" description="Disordered" evidence="5">
    <location>
        <begin position="1984"/>
        <end position="2075"/>
    </location>
</feature>
<feature type="region of interest" description="Disordered" evidence="5">
    <location>
        <begin position="1435"/>
        <end position="1457"/>
    </location>
</feature>
<feature type="compositionally biased region" description="Polar residues" evidence="5">
    <location>
        <begin position="599"/>
        <end position="618"/>
    </location>
</feature>
<dbReference type="InterPro" id="IPR013083">
    <property type="entry name" value="Znf_RING/FYVE/PHD"/>
</dbReference>
<feature type="region of interest" description="Disordered" evidence="5">
    <location>
        <begin position="47"/>
        <end position="102"/>
    </location>
</feature>
<feature type="compositionally biased region" description="Low complexity" evidence="5">
    <location>
        <begin position="57"/>
        <end position="70"/>
    </location>
</feature>